<dbReference type="EC" id="2.1.1.72" evidence="1"/>
<dbReference type="InterPro" id="IPR025931">
    <property type="entry name" value="TaqI_C"/>
</dbReference>
<comment type="catalytic activity">
    <reaction evidence="7">
        <text>a 2'-deoxyadenosine in DNA + S-adenosyl-L-methionine = an N(6)-methyl-2'-deoxyadenosine in DNA + S-adenosyl-L-homocysteine + H(+)</text>
        <dbReference type="Rhea" id="RHEA:15197"/>
        <dbReference type="Rhea" id="RHEA-COMP:12418"/>
        <dbReference type="Rhea" id="RHEA-COMP:12419"/>
        <dbReference type="ChEBI" id="CHEBI:15378"/>
        <dbReference type="ChEBI" id="CHEBI:57856"/>
        <dbReference type="ChEBI" id="CHEBI:59789"/>
        <dbReference type="ChEBI" id="CHEBI:90615"/>
        <dbReference type="ChEBI" id="CHEBI:90616"/>
        <dbReference type="EC" id="2.1.1.72"/>
    </reaction>
</comment>
<evidence type="ECO:0000313" key="10">
    <source>
        <dbReference type="EMBL" id="MCY1010823.1"/>
    </source>
</evidence>
<dbReference type="AlphaFoldDB" id="A0A9X3EV41"/>
<gene>
    <name evidence="10" type="ORF">OV079_35720</name>
</gene>
<dbReference type="GO" id="GO:0009007">
    <property type="term" value="F:site-specific DNA-methyltransferase (adenine-specific) activity"/>
    <property type="evidence" value="ECO:0007669"/>
    <property type="project" value="UniProtKB-EC"/>
</dbReference>
<dbReference type="Gene3D" id="3.40.50.150">
    <property type="entry name" value="Vaccinia Virus protein VP39"/>
    <property type="match status" value="1"/>
</dbReference>
<sequence>MQSSLETRAPRSRLAGADASERGAVFTRPEVVEALLDLAGYTADRPLHDWSVLEPSFGAGDFLLAIVERLLSAGASAGIGPEDARRLGKAVRGVEVHAESFARTRERLLARLRRWGASGRDASWLCDAWLTRDDFLLAPLTGPFDVVVGNPPYVRQERIPEALLAEYRRRYSTIYDRADLYVPFFERGLQLLGDGGRLAFICANRWLKNRYGGPLRGLVARDYHLSHYIDMEGTDAFQSEVFAYPAITVIRRGPGETTRIARRPQIEGELPAVVQAMTREGPIGDPRVEEVAQAVRGEDPWLLDGAEQLEVLRRLEREFVTLEEAGCRVGIGVATGADRVFIADFAALPVEPARKLPLVMAADLREGTIAWRGRGIVNPFEADGRLAEAGLYPKFAAYVGGHREALQRRYVARRSPEAWYRTIDRIEPALTRTPKLLIPDIKGEATVAYDEGRYYPHHNLYHVTSSTWDLRALATILRSSLAVLFVANYGIKMAGGFLRFQAQYLRRIRVPRWAEVPAPVRASLIAAAPDDAAAIDRATFASYKIGRAEAETIRRAAAGLASGASRFDDEGHVVRDMSLIKNHRSCRGSR</sequence>
<evidence type="ECO:0000256" key="5">
    <source>
        <dbReference type="ARBA" id="ARBA00022747"/>
    </source>
</evidence>
<dbReference type="Pfam" id="PF07669">
    <property type="entry name" value="Eco57I"/>
    <property type="match status" value="1"/>
</dbReference>
<dbReference type="RefSeq" id="WP_267773925.1">
    <property type="nucleotide sequence ID" value="NZ_JAPNKE010000002.1"/>
</dbReference>
<dbReference type="GO" id="GO:0032259">
    <property type="term" value="P:methylation"/>
    <property type="evidence" value="ECO:0007669"/>
    <property type="project" value="UniProtKB-KW"/>
</dbReference>
<feature type="domain" description="Type II methyltransferase M.TaqI-like" evidence="8">
    <location>
        <begin position="141"/>
        <end position="237"/>
    </location>
</feature>
<feature type="domain" description="TaqI-like C-terminal specificity" evidence="9">
    <location>
        <begin position="415"/>
        <end position="508"/>
    </location>
</feature>
<proteinExistence type="predicted"/>
<evidence type="ECO:0000256" key="3">
    <source>
        <dbReference type="ARBA" id="ARBA00022679"/>
    </source>
</evidence>
<evidence type="ECO:0000256" key="2">
    <source>
        <dbReference type="ARBA" id="ARBA00022603"/>
    </source>
</evidence>
<keyword evidence="11" id="KW-1185">Reference proteome</keyword>
<keyword evidence="2 10" id="KW-0489">Methyltransferase</keyword>
<dbReference type="Proteomes" id="UP001150924">
    <property type="component" value="Unassembled WGS sequence"/>
</dbReference>
<evidence type="ECO:0000256" key="7">
    <source>
        <dbReference type="ARBA" id="ARBA00047942"/>
    </source>
</evidence>
<dbReference type="InterPro" id="IPR029063">
    <property type="entry name" value="SAM-dependent_MTases_sf"/>
</dbReference>
<dbReference type="PANTHER" id="PTHR33841:SF1">
    <property type="entry name" value="DNA METHYLTRANSFERASE A"/>
    <property type="match status" value="1"/>
</dbReference>
<dbReference type="Pfam" id="PF12950">
    <property type="entry name" value="TaqI_C"/>
    <property type="match status" value="1"/>
</dbReference>
<dbReference type="PRINTS" id="PR00507">
    <property type="entry name" value="N12N6MTFRASE"/>
</dbReference>
<protein>
    <recommendedName>
        <fullName evidence="1">site-specific DNA-methyltransferase (adenine-specific)</fullName>
        <ecNumber evidence="1">2.1.1.72</ecNumber>
    </recommendedName>
</protein>
<dbReference type="InterPro" id="IPR050953">
    <property type="entry name" value="N4_N6_ade-DNA_methylase"/>
</dbReference>
<evidence type="ECO:0000256" key="4">
    <source>
        <dbReference type="ARBA" id="ARBA00022691"/>
    </source>
</evidence>
<keyword evidence="6" id="KW-0238">DNA-binding</keyword>
<dbReference type="PANTHER" id="PTHR33841">
    <property type="entry name" value="DNA METHYLTRANSFERASE YEEA-RELATED"/>
    <property type="match status" value="1"/>
</dbReference>
<dbReference type="PROSITE" id="PS00092">
    <property type="entry name" value="N6_MTASE"/>
    <property type="match status" value="1"/>
</dbReference>
<evidence type="ECO:0000259" key="8">
    <source>
        <dbReference type="Pfam" id="PF07669"/>
    </source>
</evidence>
<dbReference type="GO" id="GO:0003677">
    <property type="term" value="F:DNA binding"/>
    <property type="evidence" value="ECO:0007669"/>
    <property type="project" value="UniProtKB-KW"/>
</dbReference>
<dbReference type="EMBL" id="JAPNKE010000002">
    <property type="protein sequence ID" value="MCY1010823.1"/>
    <property type="molecule type" value="Genomic_DNA"/>
</dbReference>
<reference evidence="10" key="1">
    <citation type="submission" date="2022-11" db="EMBL/GenBank/DDBJ databases">
        <title>Minimal conservation of predation-associated metabolite biosynthetic gene clusters underscores biosynthetic potential of Myxococcota including descriptions for ten novel species: Archangium lansinium sp. nov., Myxococcus landrumus sp. nov., Nannocystis bai.</title>
        <authorList>
            <person name="Ahearne A."/>
            <person name="Stevens C."/>
            <person name="Phillips K."/>
        </authorList>
    </citation>
    <scope>NUCLEOTIDE SEQUENCE</scope>
    <source>
        <strain evidence="10">Na p29</strain>
    </source>
</reference>
<evidence type="ECO:0000313" key="11">
    <source>
        <dbReference type="Proteomes" id="UP001150924"/>
    </source>
</evidence>
<comment type="caution">
    <text evidence="10">The sequence shown here is derived from an EMBL/GenBank/DDBJ whole genome shotgun (WGS) entry which is preliminary data.</text>
</comment>
<evidence type="ECO:0000256" key="6">
    <source>
        <dbReference type="ARBA" id="ARBA00023125"/>
    </source>
</evidence>
<keyword evidence="5" id="KW-0680">Restriction system</keyword>
<organism evidence="10 11">
    <name type="scientific">Nannocystis pusilla</name>
    <dbReference type="NCBI Taxonomy" id="889268"/>
    <lineage>
        <taxon>Bacteria</taxon>
        <taxon>Pseudomonadati</taxon>
        <taxon>Myxococcota</taxon>
        <taxon>Polyangia</taxon>
        <taxon>Nannocystales</taxon>
        <taxon>Nannocystaceae</taxon>
        <taxon>Nannocystis</taxon>
    </lineage>
</organism>
<dbReference type="GO" id="GO:0009307">
    <property type="term" value="P:DNA restriction-modification system"/>
    <property type="evidence" value="ECO:0007669"/>
    <property type="project" value="UniProtKB-KW"/>
</dbReference>
<accession>A0A9X3EV41</accession>
<evidence type="ECO:0000259" key="9">
    <source>
        <dbReference type="Pfam" id="PF12950"/>
    </source>
</evidence>
<dbReference type="InterPro" id="IPR011639">
    <property type="entry name" value="MethylTrfase_TaqI-like_dom"/>
</dbReference>
<keyword evidence="4" id="KW-0949">S-adenosyl-L-methionine</keyword>
<dbReference type="SUPFAM" id="SSF53335">
    <property type="entry name" value="S-adenosyl-L-methionine-dependent methyltransferases"/>
    <property type="match status" value="1"/>
</dbReference>
<name>A0A9X3EV41_9BACT</name>
<keyword evidence="3" id="KW-0808">Transferase</keyword>
<dbReference type="InterPro" id="IPR002052">
    <property type="entry name" value="DNA_methylase_N6_adenine_CS"/>
</dbReference>
<evidence type="ECO:0000256" key="1">
    <source>
        <dbReference type="ARBA" id="ARBA00011900"/>
    </source>
</evidence>